<dbReference type="EMBL" id="JACYGY010000001">
    <property type="protein sequence ID" value="MBE9464208.1"/>
    <property type="molecule type" value="Genomic_DNA"/>
</dbReference>
<feature type="transmembrane region" description="Helical" evidence="1">
    <location>
        <begin position="54"/>
        <end position="74"/>
    </location>
</feature>
<organism evidence="3 4">
    <name type="scientific">Dyadobacter subterraneus</name>
    <dbReference type="NCBI Taxonomy" id="2773304"/>
    <lineage>
        <taxon>Bacteria</taxon>
        <taxon>Pseudomonadati</taxon>
        <taxon>Bacteroidota</taxon>
        <taxon>Cytophagia</taxon>
        <taxon>Cytophagales</taxon>
        <taxon>Spirosomataceae</taxon>
        <taxon>Dyadobacter</taxon>
    </lineage>
</organism>
<feature type="transmembrane region" description="Helical" evidence="1">
    <location>
        <begin position="23"/>
        <end position="42"/>
    </location>
</feature>
<protein>
    <submittedName>
        <fullName evidence="3">2TM domain-containing protein</fullName>
    </submittedName>
</protein>
<dbReference type="Proteomes" id="UP000634134">
    <property type="component" value="Unassembled WGS sequence"/>
</dbReference>
<keyword evidence="4" id="KW-1185">Reference proteome</keyword>
<evidence type="ECO:0000256" key="1">
    <source>
        <dbReference type="SAM" id="Phobius"/>
    </source>
</evidence>
<evidence type="ECO:0000313" key="3">
    <source>
        <dbReference type="EMBL" id="MBE9464208.1"/>
    </source>
</evidence>
<gene>
    <name evidence="3" type="ORF">IEE83_20165</name>
</gene>
<feature type="domain" description="2TM" evidence="2">
    <location>
        <begin position="12"/>
        <end position="92"/>
    </location>
</feature>
<dbReference type="Pfam" id="PF13239">
    <property type="entry name" value="2TM"/>
    <property type="match status" value="1"/>
</dbReference>
<dbReference type="RefSeq" id="WP_194122283.1">
    <property type="nucleotide sequence ID" value="NZ_JACYGY010000001.1"/>
</dbReference>
<name>A0ABR9WFP0_9BACT</name>
<comment type="caution">
    <text evidence="3">The sequence shown here is derived from an EMBL/GenBank/DDBJ whole genome shotgun (WGS) entry which is preliminary data.</text>
</comment>
<reference evidence="4" key="1">
    <citation type="submission" date="2023-07" db="EMBL/GenBank/DDBJ databases">
        <title>Dyadobacter sp. nov 'subterranea' isolated from contaminted grondwater.</title>
        <authorList>
            <person name="Szabo I."/>
            <person name="Al-Omari J."/>
            <person name="Szerdahelyi S.G."/>
            <person name="Rado J."/>
        </authorList>
    </citation>
    <scope>NUCLEOTIDE SEQUENCE [LARGE SCALE GENOMIC DNA]</scope>
    <source>
        <strain evidence="4">UP-52</strain>
    </source>
</reference>
<keyword evidence="1" id="KW-0812">Transmembrane</keyword>
<evidence type="ECO:0000259" key="2">
    <source>
        <dbReference type="Pfam" id="PF13239"/>
    </source>
</evidence>
<sequence>METSRNEFLWRKARKRASFKRHLQNYLIVNAGFWAIYAISFFQPMGHHLHHLTFPWPIWPMFGWGIGLVSHYFAAYGNTNQLRSTEIEYEKLIREQR</sequence>
<keyword evidence="1" id="KW-1133">Transmembrane helix</keyword>
<evidence type="ECO:0000313" key="4">
    <source>
        <dbReference type="Proteomes" id="UP000634134"/>
    </source>
</evidence>
<proteinExistence type="predicted"/>
<keyword evidence="1" id="KW-0472">Membrane</keyword>
<accession>A0ABR9WFP0</accession>
<dbReference type="InterPro" id="IPR025698">
    <property type="entry name" value="2TM_dom"/>
</dbReference>